<dbReference type="PANTHER" id="PTHR13639:SF2">
    <property type="entry name" value="CYTOCHROME C OXIDASE ASSEMBLY FACTOR 4 HOMOLOG, MITOCHONDRIAL"/>
    <property type="match status" value="1"/>
</dbReference>
<dbReference type="Proteomes" id="UP000243006">
    <property type="component" value="Unassembled WGS sequence"/>
</dbReference>
<dbReference type="GO" id="GO:0033617">
    <property type="term" value="P:mitochondrial respiratory chain complex IV assembly"/>
    <property type="evidence" value="ECO:0007669"/>
    <property type="project" value="InterPro"/>
</dbReference>
<name>A0A1Y3ELZ6_9BILA</name>
<comment type="caution">
    <text evidence="3">The sequence shown here is derived from an EMBL/GenBank/DDBJ whole genome shotgun (WGS) entry which is preliminary data.</text>
</comment>
<gene>
    <name evidence="3" type="ORF">D917_02159</name>
</gene>
<dbReference type="Pfam" id="PF06747">
    <property type="entry name" value="CHCH"/>
    <property type="match status" value="1"/>
</dbReference>
<dbReference type="EMBL" id="LVZM01011672">
    <property type="protein sequence ID" value="OUC44807.1"/>
    <property type="molecule type" value="Genomic_DNA"/>
</dbReference>
<dbReference type="AlphaFoldDB" id="A0A1Y3ELZ6"/>
<keyword evidence="1" id="KW-1015">Disulfide bond</keyword>
<organism evidence="3 4">
    <name type="scientific">Trichinella nativa</name>
    <dbReference type="NCBI Taxonomy" id="6335"/>
    <lineage>
        <taxon>Eukaryota</taxon>
        <taxon>Metazoa</taxon>
        <taxon>Ecdysozoa</taxon>
        <taxon>Nematoda</taxon>
        <taxon>Enoplea</taxon>
        <taxon>Dorylaimia</taxon>
        <taxon>Trichinellida</taxon>
        <taxon>Trichinellidae</taxon>
        <taxon>Trichinella</taxon>
    </lineage>
</organism>
<evidence type="ECO:0000313" key="3">
    <source>
        <dbReference type="EMBL" id="OUC44807.1"/>
    </source>
</evidence>
<proteinExistence type="predicted"/>
<dbReference type="InterPro" id="IPR039870">
    <property type="entry name" value="Coa4-like"/>
</dbReference>
<dbReference type="PANTHER" id="PTHR13639">
    <property type="entry name" value="CYTOCHROME C OXIDASE ASSEMBLY FACTOR 4 HOMOLOG, MITOCHONDRIAL"/>
    <property type="match status" value="1"/>
</dbReference>
<reference evidence="3 4" key="1">
    <citation type="submission" date="2015-04" db="EMBL/GenBank/DDBJ databases">
        <title>Draft genome of the roundworm Trichinella nativa.</title>
        <authorList>
            <person name="Mitreva M."/>
        </authorList>
    </citation>
    <scope>NUCLEOTIDE SEQUENCE [LARGE SCALE GENOMIC DNA]</scope>
    <source>
        <strain evidence="3 4">ISS45</strain>
    </source>
</reference>
<accession>A0A1Y3ELZ6</accession>
<evidence type="ECO:0000256" key="1">
    <source>
        <dbReference type="ARBA" id="ARBA00023157"/>
    </source>
</evidence>
<evidence type="ECO:0000313" key="4">
    <source>
        <dbReference type="Proteomes" id="UP000243006"/>
    </source>
</evidence>
<sequence>MSGHRVVISRDDVDQFDKLLEKSGCAKEHYVLQDCYAEHKDWRKCKKEIDALRKCMKVEDRTESADNAT</sequence>
<dbReference type="InterPro" id="IPR010625">
    <property type="entry name" value="CHCH"/>
</dbReference>
<protein>
    <submittedName>
        <fullName evidence="3">CHCH domain protein</fullName>
    </submittedName>
</protein>
<feature type="domain" description="CHCH" evidence="2">
    <location>
        <begin position="25"/>
        <end position="57"/>
    </location>
</feature>
<dbReference type="GO" id="GO:0005758">
    <property type="term" value="C:mitochondrial intermembrane space"/>
    <property type="evidence" value="ECO:0007669"/>
    <property type="project" value="InterPro"/>
</dbReference>
<evidence type="ECO:0000259" key="2">
    <source>
        <dbReference type="Pfam" id="PF06747"/>
    </source>
</evidence>